<proteinExistence type="predicted"/>
<reference evidence="1 2" key="1">
    <citation type="submission" date="2016-07" db="EMBL/GenBank/DDBJ databases">
        <title>Complete genome sequence of Bradyrhizobium icense LMTR 13T, a potential inoculant strain isolated from lima bean (Phaseolus lunatus) in Peru.</title>
        <authorList>
            <person name="Ormeno-Orrillo E."/>
            <person name="Duran D."/>
            <person name="Rogel M.A."/>
            <person name="Rey L."/>
            <person name="Imperial J."/>
            <person name="Ruiz-Argueso T."/>
            <person name="Martinez-Romero E."/>
        </authorList>
    </citation>
    <scope>NUCLEOTIDE SEQUENCE [LARGE SCALE GENOMIC DNA]</scope>
    <source>
        <strain evidence="1 2">LMTR 13</strain>
    </source>
</reference>
<evidence type="ECO:0000313" key="2">
    <source>
        <dbReference type="Proteomes" id="UP000092839"/>
    </source>
</evidence>
<name>A0A1B1UBS4_9BRAD</name>
<evidence type="ECO:0000313" key="1">
    <source>
        <dbReference type="EMBL" id="ANW00222.1"/>
    </source>
</evidence>
<accession>A0A1B1UBS4</accession>
<dbReference type="AlphaFoldDB" id="A0A1B1UBS4"/>
<dbReference type="Proteomes" id="UP000092839">
    <property type="component" value="Chromosome"/>
</dbReference>
<gene>
    <name evidence="1" type="ORF">LMTR13_08610</name>
</gene>
<organism evidence="1 2">
    <name type="scientific">Bradyrhizobium icense</name>
    <dbReference type="NCBI Taxonomy" id="1274631"/>
    <lineage>
        <taxon>Bacteria</taxon>
        <taxon>Pseudomonadati</taxon>
        <taxon>Pseudomonadota</taxon>
        <taxon>Alphaproteobacteria</taxon>
        <taxon>Hyphomicrobiales</taxon>
        <taxon>Nitrobacteraceae</taxon>
        <taxon>Bradyrhizobium</taxon>
    </lineage>
</organism>
<protein>
    <submittedName>
        <fullName evidence="1">Uncharacterized protein</fullName>
    </submittedName>
</protein>
<sequence>MPFNQVISVGFLEGRPKEPKYPTDVGSGMSDAFHYFRAHAVRALCKARAMPVGRMRHLQVVVGRIYHLLTKEPVHLLGSQARHRQHLKDARDLLTQLLEARMRARPMQLCDDVGDSLPHSGNLGEAILLDQHVERDRKRRKTIRSAGVGLCTIWIAAAQCGPLRIFP</sequence>
<dbReference type="KEGG" id="bic:LMTR13_08610"/>
<keyword evidence="2" id="KW-1185">Reference proteome</keyword>
<dbReference type="EMBL" id="CP016428">
    <property type="protein sequence ID" value="ANW00222.1"/>
    <property type="molecule type" value="Genomic_DNA"/>
</dbReference>